<reference evidence="1" key="1">
    <citation type="submission" date="2023-10" db="EMBL/GenBank/DDBJ databases">
        <authorList>
            <person name="Chen Y."/>
            <person name="Shah S."/>
            <person name="Dougan E. K."/>
            <person name="Thang M."/>
            <person name="Chan C."/>
        </authorList>
    </citation>
    <scope>NUCLEOTIDE SEQUENCE [LARGE SCALE GENOMIC DNA]</scope>
</reference>
<name>A0ABN9T185_9DINO</name>
<sequence>WTRLGEWGGPRACPLEAPSIASLARSATSTLPECGRLYGWLVKLTDMLETPSTDDRRLTVLPPGRRYPGHWTSRVSNMFVMALLLARAALRASLLPVPAEKWRRSPSALRNLPA</sequence>
<accession>A0ABN9T185</accession>
<evidence type="ECO:0000313" key="2">
    <source>
        <dbReference type="Proteomes" id="UP001189429"/>
    </source>
</evidence>
<feature type="non-terminal residue" evidence="1">
    <location>
        <position position="1"/>
    </location>
</feature>
<comment type="caution">
    <text evidence="1">The sequence shown here is derived from an EMBL/GenBank/DDBJ whole genome shotgun (WGS) entry which is preliminary data.</text>
</comment>
<organism evidence="1 2">
    <name type="scientific">Prorocentrum cordatum</name>
    <dbReference type="NCBI Taxonomy" id="2364126"/>
    <lineage>
        <taxon>Eukaryota</taxon>
        <taxon>Sar</taxon>
        <taxon>Alveolata</taxon>
        <taxon>Dinophyceae</taxon>
        <taxon>Prorocentrales</taxon>
        <taxon>Prorocentraceae</taxon>
        <taxon>Prorocentrum</taxon>
    </lineage>
</organism>
<protein>
    <recommendedName>
        <fullName evidence="3">RNA-directed RNA polymerase</fullName>
    </recommendedName>
</protein>
<gene>
    <name evidence="1" type="ORF">PCOR1329_LOCUS34556</name>
</gene>
<evidence type="ECO:0008006" key="3">
    <source>
        <dbReference type="Google" id="ProtNLM"/>
    </source>
</evidence>
<keyword evidence="2" id="KW-1185">Reference proteome</keyword>
<proteinExistence type="predicted"/>
<dbReference type="Proteomes" id="UP001189429">
    <property type="component" value="Unassembled WGS sequence"/>
</dbReference>
<evidence type="ECO:0000313" key="1">
    <source>
        <dbReference type="EMBL" id="CAK0838656.1"/>
    </source>
</evidence>
<dbReference type="EMBL" id="CAUYUJ010014239">
    <property type="protein sequence ID" value="CAK0838656.1"/>
    <property type="molecule type" value="Genomic_DNA"/>
</dbReference>